<evidence type="ECO:0000259" key="4">
    <source>
        <dbReference type="Pfam" id="PF01494"/>
    </source>
</evidence>
<evidence type="ECO:0000313" key="6">
    <source>
        <dbReference type="Proteomes" id="UP000179636"/>
    </source>
</evidence>
<dbReference type="GO" id="GO:0071949">
    <property type="term" value="F:FAD binding"/>
    <property type="evidence" value="ECO:0007669"/>
    <property type="project" value="InterPro"/>
</dbReference>
<dbReference type="RefSeq" id="WP_070945608.1">
    <property type="nucleotide sequence ID" value="NZ_MLHV01000015.1"/>
</dbReference>
<dbReference type="GO" id="GO:0016491">
    <property type="term" value="F:oxidoreductase activity"/>
    <property type="evidence" value="ECO:0007669"/>
    <property type="project" value="UniProtKB-KW"/>
</dbReference>
<accession>A0A1S1K004</accession>
<dbReference type="PANTHER" id="PTHR43747">
    <property type="entry name" value="FAD-BINDING PROTEIN"/>
    <property type="match status" value="1"/>
</dbReference>
<gene>
    <name evidence="5" type="ORF">BKG61_17030</name>
</gene>
<dbReference type="SUPFAM" id="SSF51905">
    <property type="entry name" value="FAD/NAD(P)-binding domain"/>
    <property type="match status" value="1"/>
</dbReference>
<reference evidence="5 6" key="1">
    <citation type="submission" date="2016-10" db="EMBL/GenBank/DDBJ databases">
        <title>Evaluation of Human, Animal and Environmental Mycobacterium chelonae Isolates by Core Genome Phylogenomic Analysis, Targeted Gene Comparison, and Anti-microbial Susceptibility Patterns: A Tale of Mistaken Identities.</title>
        <authorList>
            <person name="Fogelson S.B."/>
            <person name="Camus A.C."/>
            <person name="Lorenz W."/>
            <person name="Vasireddy R."/>
            <person name="Vasireddy S."/>
            <person name="Smith T."/>
            <person name="Brown-Elliott B.A."/>
            <person name="Wallace R.J.Jr."/>
            <person name="Hasan N.A."/>
            <person name="Reischl U."/>
            <person name="Sanchez S."/>
        </authorList>
    </citation>
    <scope>NUCLEOTIDE SEQUENCE [LARGE SCALE GENOMIC DNA]</scope>
    <source>
        <strain evidence="5 6">24999</strain>
    </source>
</reference>
<comment type="caution">
    <text evidence="5">The sequence shown here is derived from an EMBL/GenBank/DDBJ whole genome shotgun (WGS) entry which is preliminary data.</text>
</comment>
<evidence type="ECO:0000313" key="5">
    <source>
        <dbReference type="EMBL" id="OHT97240.1"/>
    </source>
</evidence>
<dbReference type="EMBL" id="MLHV01000015">
    <property type="protein sequence ID" value="OHT97240.1"/>
    <property type="molecule type" value="Genomic_DNA"/>
</dbReference>
<name>A0A1S1K004_9MYCO</name>
<proteinExistence type="inferred from homology"/>
<keyword evidence="1" id="KW-0560">Oxidoreductase</keyword>
<evidence type="ECO:0000256" key="1">
    <source>
        <dbReference type="ARBA" id="ARBA00023002"/>
    </source>
</evidence>
<dbReference type="Pfam" id="PF01494">
    <property type="entry name" value="FAD_binding_3"/>
    <property type="match status" value="1"/>
</dbReference>
<feature type="domain" description="FAD-binding" evidence="4">
    <location>
        <begin position="6"/>
        <end position="349"/>
    </location>
</feature>
<dbReference type="Proteomes" id="UP000179636">
    <property type="component" value="Unassembled WGS sequence"/>
</dbReference>
<feature type="region of interest" description="Disordered" evidence="3">
    <location>
        <begin position="34"/>
        <end position="53"/>
    </location>
</feature>
<dbReference type="OrthoDB" id="9790035at2"/>
<sequence length="466" mass="50884">MADHSVVLGAGIAGLLAAAALAEAGHNVTVVERDRLPDKPSQRRGVPQGPHLHSLLSRGWQTMEQLVPDLIDDVIAAGGHALDGPRLGERMHIRNGPYAFNRTDPVADPAALASYLVTRPLLEFALRARVAARPNVTIKDGHDTGELVAGQPDRITGVTIHDRRTGAVEALDADLVVDATGRATRTPMLMEKLGYERPPKRTFTVHGMYYSQLIAIPDQDAFPERLVLVVPAGGGGRGGLAVGEHGTWTLTIATHTGGHPTPPTTLDEMIALAEEFAPPHIQPALRKAVPLSDVAVYRYPGGTWHRYDHCARHPDGLLVIGDALCCLDPLQGQGVTMAARHAHALHTHLRDHGAIDPQKFYQSLAHMIAPVWAANQPAESTTRRGVTEEVRHRVLQWGRHMILEAADDIVVTERLVRVVNMVDPPQRLLEPRLLARVTVHHLRRTLRFPVSGPCLKTNEARRFTAR</sequence>
<evidence type="ECO:0000256" key="3">
    <source>
        <dbReference type="SAM" id="MobiDB-lite"/>
    </source>
</evidence>
<dbReference type="InterPro" id="IPR002938">
    <property type="entry name" value="FAD-bd"/>
</dbReference>
<organism evidence="5 6">
    <name type="scientific">Mycobacterium syngnathidarum</name>
    <dbReference type="NCBI Taxonomy" id="1908205"/>
    <lineage>
        <taxon>Bacteria</taxon>
        <taxon>Bacillati</taxon>
        <taxon>Actinomycetota</taxon>
        <taxon>Actinomycetes</taxon>
        <taxon>Mycobacteriales</taxon>
        <taxon>Mycobacteriaceae</taxon>
        <taxon>Mycobacterium</taxon>
    </lineage>
</organism>
<dbReference type="AlphaFoldDB" id="A0A1S1K004"/>
<evidence type="ECO:0000256" key="2">
    <source>
        <dbReference type="ARBA" id="ARBA00038396"/>
    </source>
</evidence>
<dbReference type="InterPro" id="IPR036188">
    <property type="entry name" value="FAD/NAD-bd_sf"/>
</dbReference>
<dbReference type="PRINTS" id="PR00420">
    <property type="entry name" value="RNGMNOXGNASE"/>
</dbReference>
<dbReference type="STRING" id="1908205.BKG60_30230"/>
<comment type="similarity">
    <text evidence="2">Belongs to the flavin-dependent halogenase family. Bacterial tryptophan halogenase subfamily.</text>
</comment>
<dbReference type="Gene3D" id="3.50.50.60">
    <property type="entry name" value="FAD/NAD(P)-binding domain"/>
    <property type="match status" value="1"/>
</dbReference>
<protein>
    <recommendedName>
        <fullName evidence="4">FAD-binding domain-containing protein</fullName>
    </recommendedName>
</protein>
<keyword evidence="6" id="KW-1185">Reference proteome</keyword>
<dbReference type="PANTHER" id="PTHR43747:SF5">
    <property type="entry name" value="FAD-BINDING DOMAIN-CONTAINING PROTEIN"/>
    <property type="match status" value="1"/>
</dbReference>
<dbReference type="InterPro" id="IPR050816">
    <property type="entry name" value="Flavin-dep_Halogenase_NPB"/>
</dbReference>